<name>A0A5M9I4G4_9FIRM</name>
<protein>
    <submittedName>
        <fullName evidence="1">Uncharacterized protein</fullName>
    </submittedName>
</protein>
<dbReference type="EMBL" id="VMSO01000003">
    <property type="protein sequence ID" value="KAA8502322.1"/>
    <property type="molecule type" value="Genomic_DNA"/>
</dbReference>
<accession>A0A5M9I4G4</accession>
<proteinExistence type="predicted"/>
<gene>
    <name evidence="1" type="ORF">FNY66_04140</name>
</gene>
<sequence>MLEALADAYDEVKILTAEEMKENEEKGIDDSSEFFLGTNVEILIASELFEIPGDALTDSQRRLCDRIMERSRKVQEIRDQQGDIYNMYSNGFYEFYIKLVGSEYQETMEKSALMLFVPEEE</sequence>
<comment type="caution">
    <text evidence="1">The sequence shown here is derived from an EMBL/GenBank/DDBJ whole genome shotgun (WGS) entry which is preliminary data.</text>
</comment>
<keyword evidence="2" id="KW-1185">Reference proteome</keyword>
<evidence type="ECO:0000313" key="2">
    <source>
        <dbReference type="Proteomes" id="UP000322025"/>
    </source>
</evidence>
<organism evidence="1 2">
    <name type="scientific">Mediterraneibacter catenae</name>
    <dbReference type="NCBI Taxonomy" id="2594882"/>
    <lineage>
        <taxon>Bacteria</taxon>
        <taxon>Bacillati</taxon>
        <taxon>Bacillota</taxon>
        <taxon>Clostridia</taxon>
        <taxon>Lachnospirales</taxon>
        <taxon>Lachnospiraceae</taxon>
        <taxon>Mediterraneibacter</taxon>
    </lineage>
</organism>
<dbReference type="AlphaFoldDB" id="A0A5M9I4G4"/>
<dbReference type="Proteomes" id="UP000322025">
    <property type="component" value="Unassembled WGS sequence"/>
</dbReference>
<dbReference type="RefSeq" id="WP_143449252.1">
    <property type="nucleotide sequence ID" value="NZ_VMSO01000003.1"/>
</dbReference>
<reference evidence="1" key="1">
    <citation type="submission" date="2019-07" db="EMBL/GenBank/DDBJ databases">
        <authorList>
            <person name="Wongkuna S."/>
            <person name="Scaria J."/>
        </authorList>
    </citation>
    <scope>NUCLEOTIDE SEQUENCE [LARGE SCALE GENOMIC DNA]</scope>
    <source>
        <strain evidence="1">SW178</strain>
    </source>
</reference>
<evidence type="ECO:0000313" key="1">
    <source>
        <dbReference type="EMBL" id="KAA8502322.1"/>
    </source>
</evidence>